<keyword evidence="2" id="KW-1185">Reference proteome</keyword>
<dbReference type="AlphaFoldDB" id="G5JU90"/>
<accession>G5JU90</accession>
<evidence type="ECO:0000313" key="1">
    <source>
        <dbReference type="EMBL" id="EHJ51714.1"/>
    </source>
</evidence>
<dbReference type="EMBL" id="AEUW02000001">
    <property type="protein sequence ID" value="EHJ51714.1"/>
    <property type="molecule type" value="Genomic_DNA"/>
</dbReference>
<gene>
    <name evidence="1" type="ORF">STRMA_0631</name>
</gene>
<sequence>MTFPYLKFLCLLSSGKGNKIISRGRTLVLSLFSYVTYFPKVIFSSKQEEKEILAFIKITIL</sequence>
<protein>
    <submittedName>
        <fullName evidence="1">Uncharacterized protein</fullName>
    </submittedName>
</protein>
<dbReference type="Proteomes" id="UP000003573">
    <property type="component" value="Unassembled WGS sequence"/>
</dbReference>
<comment type="caution">
    <text evidence="1">The sequence shown here is derived from an EMBL/GenBank/DDBJ whole genome shotgun (WGS) entry which is preliminary data.</text>
</comment>
<evidence type="ECO:0000313" key="2">
    <source>
        <dbReference type="Proteomes" id="UP000003573"/>
    </source>
</evidence>
<organism evidence="1 2">
    <name type="scientific">Streptococcus macacae NCTC 11558</name>
    <dbReference type="NCBI Taxonomy" id="764298"/>
    <lineage>
        <taxon>Bacteria</taxon>
        <taxon>Bacillati</taxon>
        <taxon>Bacillota</taxon>
        <taxon>Bacilli</taxon>
        <taxon>Lactobacillales</taxon>
        <taxon>Streptococcaceae</taxon>
        <taxon>Streptococcus</taxon>
    </lineage>
</organism>
<dbReference type="STRING" id="764298.STRMA_0631"/>
<reference evidence="1 2" key="1">
    <citation type="journal article" date="2014" name="Int. J. Syst. Evol. Microbiol.">
        <title>Phylogenomics and the dynamic genome evolution of the genus Streptococcus.</title>
        <authorList>
            <consortium name="The Broad Institute Genome Sequencing Platform"/>
            <person name="Richards V.P."/>
            <person name="Palmer S.R."/>
            <person name="Pavinski Bitar P.D."/>
            <person name="Qin X."/>
            <person name="Weinstock G.M."/>
            <person name="Highlander S.K."/>
            <person name="Town C.D."/>
            <person name="Burne R.A."/>
            <person name="Stanhope M.J."/>
        </authorList>
    </citation>
    <scope>NUCLEOTIDE SEQUENCE [LARGE SCALE GENOMIC DNA]</scope>
    <source>
        <strain evidence="1 2">NCTC 11558</strain>
    </source>
</reference>
<name>G5JU90_9STRE</name>
<proteinExistence type="predicted"/>